<dbReference type="InterPro" id="IPR008962">
    <property type="entry name" value="PapD-like_sf"/>
</dbReference>
<dbReference type="PROSITE" id="PS50202">
    <property type="entry name" value="MSP"/>
    <property type="match status" value="1"/>
</dbReference>
<evidence type="ECO:0000313" key="4">
    <source>
        <dbReference type="EMBL" id="VDK88041.1"/>
    </source>
</evidence>
<keyword evidence="2" id="KW-0175">Coiled coil</keyword>
<dbReference type="Proteomes" id="UP000271087">
    <property type="component" value="Unassembled WGS sequence"/>
</dbReference>
<dbReference type="SUPFAM" id="SSF49354">
    <property type="entry name" value="PapD-like"/>
    <property type="match status" value="1"/>
</dbReference>
<name>A0A182EIT8_ONCOC</name>
<keyword evidence="5" id="KW-1185">Reference proteome</keyword>
<comment type="function">
    <text evidence="1">Central component in molecular interactions underlying sperm crawling. Forms an extensive filament system that extends from sperm villipoda, along the leading edge of the pseudopod.</text>
</comment>
<dbReference type="Gene3D" id="2.60.40.10">
    <property type="entry name" value="Immunoglobulins"/>
    <property type="match status" value="1"/>
</dbReference>
<reference evidence="4 5" key="2">
    <citation type="submission" date="2018-08" db="EMBL/GenBank/DDBJ databases">
        <authorList>
            <person name="Laetsch R D."/>
            <person name="Stevens L."/>
            <person name="Kumar S."/>
            <person name="Blaxter L. M."/>
        </authorList>
    </citation>
    <scope>NUCLEOTIDE SEQUENCE [LARGE SCALE GENOMIC DNA]</scope>
</reference>
<dbReference type="WBParaSite" id="nOo.2.0.1.t08021-RA">
    <property type="protein sequence ID" value="nOo.2.0.1.t08021-RA"/>
    <property type="gene ID" value="nOo.2.0.1.g08021"/>
</dbReference>
<accession>A0A182EIT8</accession>
<evidence type="ECO:0000259" key="3">
    <source>
        <dbReference type="PROSITE" id="PS50202"/>
    </source>
</evidence>
<gene>
    <name evidence="4" type="ORF">NOO_LOCUS8021</name>
</gene>
<dbReference type="InterPro" id="IPR013783">
    <property type="entry name" value="Ig-like_fold"/>
</dbReference>
<keyword evidence="1" id="KW-0206">Cytoskeleton</keyword>
<reference evidence="6" key="1">
    <citation type="submission" date="2016-06" db="UniProtKB">
        <authorList>
            <consortium name="WormBaseParasite"/>
        </authorList>
    </citation>
    <scope>IDENTIFICATION</scope>
</reference>
<sequence length="266" mass="30167">MSYLQCTPAMIQVPCTGGTTTHILEAVGTERLAFKVKLKQRHYDLYKVSPPLGFIKPGVKKELFLRRLPGKPGKTKLVVEYIASPEGYDPRKPFVDGADVAYVDKKLPDDVPTIMGRVVTKIGQKFTPSPGYDDRKLETEIEELYKDKEKEGPVERILSKEKLEKEKGVKGKAEGVSLSKEKLEKEKERKEEESVSSSEEDVPIQVVLPDFWKDFNVPEMKKSNDELKAALQAITNENKRLEEIITQMMKEIAFLREALLSTVLKL</sequence>
<protein>
    <recommendedName>
        <fullName evidence="1">Major sperm protein</fullName>
    </recommendedName>
</protein>
<evidence type="ECO:0000256" key="2">
    <source>
        <dbReference type="SAM" id="Coils"/>
    </source>
</evidence>
<dbReference type="OrthoDB" id="5868724at2759"/>
<feature type="coiled-coil region" evidence="2">
    <location>
        <begin position="173"/>
        <end position="258"/>
    </location>
</feature>
<evidence type="ECO:0000256" key="1">
    <source>
        <dbReference type="RuleBase" id="RU003425"/>
    </source>
</evidence>
<dbReference type="InterPro" id="IPR000535">
    <property type="entry name" value="MSP_dom"/>
</dbReference>
<evidence type="ECO:0000313" key="5">
    <source>
        <dbReference type="Proteomes" id="UP000271087"/>
    </source>
</evidence>
<dbReference type="Pfam" id="PF00635">
    <property type="entry name" value="Motile_Sperm"/>
    <property type="match status" value="1"/>
</dbReference>
<dbReference type="AlphaFoldDB" id="A0A182EIT8"/>
<proteinExistence type="predicted"/>
<dbReference type="EMBL" id="UYRW01003136">
    <property type="protein sequence ID" value="VDK88041.1"/>
    <property type="molecule type" value="Genomic_DNA"/>
</dbReference>
<organism evidence="6">
    <name type="scientific">Onchocerca ochengi</name>
    <name type="common">Filarial nematode worm</name>
    <dbReference type="NCBI Taxonomy" id="42157"/>
    <lineage>
        <taxon>Eukaryota</taxon>
        <taxon>Metazoa</taxon>
        <taxon>Ecdysozoa</taxon>
        <taxon>Nematoda</taxon>
        <taxon>Chromadorea</taxon>
        <taxon>Rhabditida</taxon>
        <taxon>Spirurina</taxon>
        <taxon>Spiruromorpha</taxon>
        <taxon>Filarioidea</taxon>
        <taxon>Onchocercidae</taxon>
        <taxon>Onchocerca</taxon>
    </lineage>
</organism>
<feature type="domain" description="MSP" evidence="3">
    <location>
        <begin position="3"/>
        <end position="112"/>
    </location>
</feature>
<evidence type="ECO:0000313" key="6">
    <source>
        <dbReference type="WBParaSite" id="nOo.2.0.1.t08021-RA"/>
    </source>
</evidence>
<keyword evidence="1" id="KW-0963">Cytoplasm</keyword>